<proteinExistence type="predicted"/>
<dbReference type="SUPFAM" id="SSF52058">
    <property type="entry name" value="L domain-like"/>
    <property type="match status" value="2"/>
</dbReference>
<reference evidence="1 2" key="1">
    <citation type="journal article" date="2009" name="Nature">
        <title>Evolution of pathogenicity and sexual reproduction in eight Candida genomes.</title>
        <authorList>
            <person name="Butler G."/>
            <person name="Rasmussen M.D."/>
            <person name="Lin M.F."/>
            <person name="Santos M.A."/>
            <person name="Sakthikumar S."/>
            <person name="Munro C.A."/>
            <person name="Rheinbay E."/>
            <person name="Grabherr M."/>
            <person name="Forche A."/>
            <person name="Reedy J.L."/>
            <person name="Agrafioti I."/>
            <person name="Arnaud M.B."/>
            <person name="Bates S."/>
            <person name="Brown A.J."/>
            <person name="Brunke S."/>
            <person name="Costanzo M.C."/>
            <person name="Fitzpatrick D.A."/>
            <person name="de Groot P.W."/>
            <person name="Harris D."/>
            <person name="Hoyer L.L."/>
            <person name="Hube B."/>
            <person name="Klis F.M."/>
            <person name="Kodira C."/>
            <person name="Lennard N."/>
            <person name="Logue M.E."/>
            <person name="Martin R."/>
            <person name="Neiman A.M."/>
            <person name="Nikolaou E."/>
            <person name="Quail M.A."/>
            <person name="Quinn J."/>
            <person name="Santos M.C."/>
            <person name="Schmitzberger F.F."/>
            <person name="Sherlock G."/>
            <person name="Shah P."/>
            <person name="Silverstein K.A."/>
            <person name="Skrzypek M.S."/>
            <person name="Soll D."/>
            <person name="Staggs R."/>
            <person name="Stansfield I."/>
            <person name="Stumpf M.P."/>
            <person name="Sudbery P.E."/>
            <person name="Srikantha T."/>
            <person name="Zeng Q."/>
            <person name="Berman J."/>
            <person name="Berriman M."/>
            <person name="Heitman J."/>
            <person name="Gow N.A."/>
            <person name="Lorenz M.C."/>
            <person name="Birren B.W."/>
            <person name="Kellis M."/>
            <person name="Cuomo C.A."/>
        </authorList>
    </citation>
    <scope>NUCLEOTIDE SEQUENCE [LARGE SCALE GENOMIC DNA]</scope>
    <source>
        <strain evidence="2">ATCC MYA-3404 / T1</strain>
    </source>
</reference>
<dbReference type="InterPro" id="IPR001611">
    <property type="entry name" value="Leu-rich_rpt"/>
</dbReference>
<gene>
    <name evidence="1" type="ORF">CTRG_05379</name>
</gene>
<accession>C5MH25</accession>
<name>C5MH25_CANTT</name>
<dbReference type="InterPro" id="IPR032675">
    <property type="entry name" value="LRR_dom_sf"/>
</dbReference>
<keyword evidence="2" id="KW-1185">Reference proteome</keyword>
<dbReference type="Gene3D" id="3.80.10.10">
    <property type="entry name" value="Ribonuclease Inhibitor"/>
    <property type="match status" value="2"/>
</dbReference>
<dbReference type="GeneID" id="8299703"/>
<evidence type="ECO:0000313" key="2">
    <source>
        <dbReference type="Proteomes" id="UP000002037"/>
    </source>
</evidence>
<dbReference type="HOGENOM" id="CLU_019661_0_0_1"/>
<organism evidence="1 2">
    <name type="scientific">Candida tropicalis (strain ATCC MYA-3404 / T1)</name>
    <name type="common">Yeast</name>
    <dbReference type="NCBI Taxonomy" id="294747"/>
    <lineage>
        <taxon>Eukaryota</taxon>
        <taxon>Fungi</taxon>
        <taxon>Dikarya</taxon>
        <taxon>Ascomycota</taxon>
        <taxon>Saccharomycotina</taxon>
        <taxon>Pichiomycetes</taxon>
        <taxon>Debaryomycetaceae</taxon>
        <taxon>Candida/Lodderomyces clade</taxon>
        <taxon>Candida</taxon>
    </lineage>
</organism>
<evidence type="ECO:0000313" key="1">
    <source>
        <dbReference type="EMBL" id="EER30927.1"/>
    </source>
</evidence>
<dbReference type="VEuPathDB" id="FungiDB:CTRG_05379"/>
<dbReference type="eggNOG" id="ENOG502RAFF">
    <property type="taxonomic scope" value="Eukaryota"/>
</dbReference>
<dbReference type="OrthoDB" id="4024489at2759"/>
<dbReference type="RefSeq" id="XP_002551081.1">
    <property type="nucleotide sequence ID" value="XM_002551035.1"/>
</dbReference>
<evidence type="ECO:0008006" key="3">
    <source>
        <dbReference type="Google" id="ProtNLM"/>
    </source>
</evidence>
<dbReference type="Proteomes" id="UP000002037">
    <property type="component" value="Unassembled WGS sequence"/>
</dbReference>
<dbReference type="AlphaFoldDB" id="C5MH25"/>
<protein>
    <recommendedName>
        <fullName evidence="3">F-box domain-containing protein</fullName>
    </recommendedName>
</protein>
<dbReference type="PROSITE" id="PS51450">
    <property type="entry name" value="LRR"/>
    <property type="match status" value="2"/>
</dbReference>
<sequence length="788" mass="92641">MDKMKGLFDLPEELIYNIFDYIPKETLSNLSNIRIFHKFIINHLFPICIITNQQQQQQHNNNNNNDLSTSTINNSKIFKKLSDFKKFQFKHEYFPRKLIIYEYNQGDELILNQLNYCPLVELHYQGFEYFGGIINNERIFKLVIVDQSSYNSLINYIPEHIKELKISQNLISLINTTTNNDLYKLEIDNIDFDFDIFQGLTKFNIYDLRIIGFINNSKFNLPKNITRLTIVENQESLSIMNLETLPLKVFKYKGNLNINRLSTFSNIKLPKDIDQISLNCINLIDLKAIEKLEDLTILEIIDCPRLLSFFNSKFPDNLKKLVYKFQSIIPNLTFFQNQLINNFQTTDLIFESNEMIFLKIDENFQLPKYLQKFILDNIPYVKIHRLLLLNLPNLNELIIKRIPGFVNNRLNMKFPSSLYRLTLNNVMLESIEGVQFPDKLTYLDLARNQLSDISSKSTNLKRLRYLEELNLSRNRFDNFVLKNDIPIGLKNLSLQSNLINQFELNQDLELWKLNLMLIKDVRYYDNEIKFPNKLCHLQMSIQVNQLSDNFQLPNTLQTLSIHHPYYGKIPTTIQFFNMIQYLPLNELTLLNLIFVKDCQIKIPASVEKLTISGNFNQNIINNFNISHCEHLTHCNLTGGIVKHFNLNSLPNQSIYQLELKNMKLKYITGDFNNFKNLKILNLEQNQIISILNLPRSINELILNKNELNDLSNLNFLSIENCHYLSKIYLEMNPNLNSKVVFKIAKLLMNISENFVGIYLSSNLIFSSNLFLENYDIYGKIIVNTDFIN</sequence>
<dbReference type="KEGG" id="ctp:CTRG_05379"/>
<dbReference type="EMBL" id="GG692402">
    <property type="protein sequence ID" value="EER30927.1"/>
    <property type="molecule type" value="Genomic_DNA"/>
</dbReference>